<evidence type="ECO:0008006" key="2">
    <source>
        <dbReference type="Google" id="ProtNLM"/>
    </source>
</evidence>
<dbReference type="SUPFAM" id="SSF52091">
    <property type="entry name" value="SpoIIaa-like"/>
    <property type="match status" value="1"/>
</dbReference>
<sequence>MFKTTLTAPHRIDIELDGKIEKEEMRSILTELLAKTGHIENGLMLYRIKNLKFPSIGALAVEFSMIPQLFKIIPKFKRAAVLADQEWVRRVSELEGKLFPGLEIKAWESHEEDKAEAWLTSP</sequence>
<evidence type="ECO:0000313" key="1">
    <source>
        <dbReference type="EMBL" id="BDS06412.1"/>
    </source>
</evidence>
<reference evidence="1" key="1">
    <citation type="submission" date="2024-07" db="EMBL/GenBank/DDBJ databases">
        <title>Complete genome sequence of Verrucomicrobiaceae bacterium NT6N.</title>
        <authorList>
            <person name="Huang C."/>
            <person name="Takami H."/>
            <person name="Hamasaki K."/>
        </authorList>
    </citation>
    <scope>NUCLEOTIDE SEQUENCE</scope>
    <source>
        <strain evidence="1">NT6N</strain>
    </source>
</reference>
<dbReference type="InterPro" id="IPR038396">
    <property type="entry name" value="SpoIIAA-like_sf"/>
</dbReference>
<dbReference type="Gene3D" id="3.40.50.10600">
    <property type="entry name" value="SpoIIaa-like domains"/>
    <property type="match status" value="1"/>
</dbReference>
<dbReference type="EMBL" id="AP026866">
    <property type="protein sequence ID" value="BDS06412.1"/>
    <property type="molecule type" value="Genomic_DNA"/>
</dbReference>
<dbReference type="AlphaFoldDB" id="A0AAT9FK17"/>
<dbReference type="Pfam" id="PF11964">
    <property type="entry name" value="SpoIIAA-like"/>
    <property type="match status" value="1"/>
</dbReference>
<proteinExistence type="predicted"/>
<name>A0AAT9FK17_9BACT</name>
<protein>
    <recommendedName>
        <fullName evidence="2">STAS/SEC14 domain-containing protein</fullName>
    </recommendedName>
</protein>
<organism evidence="1">
    <name type="scientific">Oceaniferula spumae</name>
    <dbReference type="NCBI Taxonomy" id="2979115"/>
    <lineage>
        <taxon>Bacteria</taxon>
        <taxon>Pseudomonadati</taxon>
        <taxon>Verrucomicrobiota</taxon>
        <taxon>Verrucomicrobiia</taxon>
        <taxon>Verrucomicrobiales</taxon>
        <taxon>Verrucomicrobiaceae</taxon>
        <taxon>Oceaniferula</taxon>
    </lineage>
</organism>
<accession>A0AAT9FK17</accession>
<dbReference type="InterPro" id="IPR021866">
    <property type="entry name" value="SpoIIAA-like"/>
</dbReference>
<dbReference type="KEGG" id="osu:NT6N_14520"/>
<gene>
    <name evidence="1" type="ORF">NT6N_14520</name>
</gene>
<dbReference type="InterPro" id="IPR036513">
    <property type="entry name" value="STAS_dom_sf"/>
</dbReference>